<dbReference type="GO" id="GO:0003676">
    <property type="term" value="F:nucleic acid binding"/>
    <property type="evidence" value="ECO:0007669"/>
    <property type="project" value="InterPro"/>
</dbReference>
<dbReference type="InterPro" id="IPR036397">
    <property type="entry name" value="RNaseH_sf"/>
</dbReference>
<dbReference type="Pfam" id="PF03372">
    <property type="entry name" value="Exo_endo_phos"/>
    <property type="match status" value="1"/>
</dbReference>
<dbReference type="OrthoDB" id="3264871at2759"/>
<evidence type="ECO:0000259" key="2">
    <source>
        <dbReference type="PROSITE" id="PS50878"/>
    </source>
</evidence>
<dbReference type="CDD" id="cd09280">
    <property type="entry name" value="RNase_HI_eukaryote_like"/>
    <property type="match status" value="1"/>
</dbReference>
<dbReference type="InterPro" id="IPR012337">
    <property type="entry name" value="RNaseH-like_sf"/>
</dbReference>
<gene>
    <name evidence="4" type="ORF">D9611_007985</name>
</gene>
<dbReference type="PANTHER" id="PTHR19446">
    <property type="entry name" value="REVERSE TRANSCRIPTASES"/>
    <property type="match status" value="1"/>
</dbReference>
<evidence type="ECO:0000256" key="1">
    <source>
        <dbReference type="SAM" id="MobiDB-lite"/>
    </source>
</evidence>
<dbReference type="GO" id="GO:0004523">
    <property type="term" value="F:RNA-DNA hybrid ribonuclease activity"/>
    <property type="evidence" value="ECO:0007669"/>
    <property type="project" value="InterPro"/>
</dbReference>
<evidence type="ECO:0000313" key="4">
    <source>
        <dbReference type="EMBL" id="KAF5332242.1"/>
    </source>
</evidence>
<dbReference type="Gene3D" id="3.30.420.10">
    <property type="entry name" value="Ribonuclease H-like superfamily/Ribonuclease H"/>
    <property type="match status" value="1"/>
</dbReference>
<dbReference type="Pfam" id="PF00078">
    <property type="entry name" value="RVT_1"/>
    <property type="match status" value="1"/>
</dbReference>
<feature type="compositionally biased region" description="Basic and acidic residues" evidence="1">
    <location>
        <begin position="1"/>
        <end position="15"/>
    </location>
</feature>
<dbReference type="EMBL" id="JAACJK010000111">
    <property type="protein sequence ID" value="KAF5332242.1"/>
    <property type="molecule type" value="Genomic_DNA"/>
</dbReference>
<comment type="caution">
    <text evidence="4">The sequence shown here is derived from an EMBL/GenBank/DDBJ whole genome shotgun (WGS) entry which is preliminary data.</text>
</comment>
<dbReference type="Proteomes" id="UP000541558">
    <property type="component" value="Unassembled WGS sequence"/>
</dbReference>
<evidence type="ECO:0000259" key="3">
    <source>
        <dbReference type="PROSITE" id="PS50879"/>
    </source>
</evidence>
<feature type="domain" description="Reverse transcriptase" evidence="2">
    <location>
        <begin position="648"/>
        <end position="938"/>
    </location>
</feature>
<feature type="compositionally biased region" description="Low complexity" evidence="1">
    <location>
        <begin position="1281"/>
        <end position="1300"/>
    </location>
</feature>
<dbReference type="InterPro" id="IPR005135">
    <property type="entry name" value="Endo/exonuclease/phosphatase"/>
</dbReference>
<evidence type="ECO:0000313" key="5">
    <source>
        <dbReference type="Proteomes" id="UP000541558"/>
    </source>
</evidence>
<feature type="region of interest" description="Disordered" evidence="1">
    <location>
        <begin position="1435"/>
        <end position="1464"/>
    </location>
</feature>
<organism evidence="4 5">
    <name type="scientific">Ephemerocybe angulata</name>
    <dbReference type="NCBI Taxonomy" id="980116"/>
    <lineage>
        <taxon>Eukaryota</taxon>
        <taxon>Fungi</taxon>
        <taxon>Dikarya</taxon>
        <taxon>Basidiomycota</taxon>
        <taxon>Agaricomycotina</taxon>
        <taxon>Agaricomycetes</taxon>
        <taxon>Agaricomycetidae</taxon>
        <taxon>Agaricales</taxon>
        <taxon>Agaricineae</taxon>
        <taxon>Psathyrellaceae</taxon>
        <taxon>Ephemerocybe</taxon>
    </lineage>
</organism>
<sequence length="1749" mass="196388">MQRNNDDFNQVEHDGTNGTERNLGWGGIVEDHSPRADHRPDDPPGGSRRLSTPPPADDGDGGDAGARNHAGDVPSRGVPPANRGANPKRADRSSTKRSRAAVRIASLNMKGGGLANSRDKWTQVSGLMRDESLSILALQETHLNGEDLKDIQKAHRRMRIFNTPDPDNARGRGGVALALNVHKTKWKNASDKVIVPGRALLVTLEWGDTTKLRVLAVYAPSGDDDSNKAFWTKVETELRNSDTQVAVLLGDLNMVESGLDRLPARADTAGVVDSFMSMALSQHVHDGWRLANPSRLDYTFRSAPRANGRTSHSRIDRIYVTETLLDQCDEWRIMVTGLRTDHFMVSAYITTNETPFVGKGRSTIPDFLTDYKEVRLGFMSTATRVCANILRFKDDSETRTDTHNPQVMWAGLKTSLLDQAQESARTRSTKLKKLINKWAKRRKKILEVAEEDLENEEVLHLDEIEENLRDLRAAQILRKSTSIAAKHHALGETGTKYDYVLHREQKPRDTISALRKPGLDGPPQYEKSTAGMVRIATEHHERLQDEYEHELDDTTWGEQTQEVLGKLKPKISEAESAKMSADITTDEVRAAIKNIKGGRAPGLDGIPIEVWKYLLDGHPDEQKRDGDGRKYRITAGIERALAVVLNDIVEHGIAPGTHFAEGWMCPIYKKSDKSDIGNYRPITVLNNDYKILTKILTSRLSDVAPALIHPDQAGFMRGRSIFDQTELIRLVIETSGYYDHEGAIVCLDQEKAYDKIRHDFLWKSLEAFGLPAKYVQTIRHLYRDAETAIILNGVVGKKFRITRGVRQGDPLSCLLFNLAIESLAELIRTSGLRGIQFEGVPEAILSNLFADDTTVFLGKGDDIRVLMQVLEKWCAVSGAKFNIPKTVMIPLGDLPYRTRLRTSRRLSPESEATIPESIHIASEHEPVRILGAYFGYGLKEVDIWAPVVAKAKATTSRWAQGRPTIRGLTLGNNTMLGGYTQYLTRVQGMPEATLKLFEKMADDLIHAKQGEEKTNAIGVDTLRSDVGEGGLRALDMRARNETIELMKLQLLLLPPELRPRWCEIAERILAENAVLKFANQIGSNFMINPLLQCWRVNLDSVTLPASLRRMMRTAYKYGAKLVPIGINQTIRKRMPYWFHWANKEKLESQYYDMWGKCQRLNHHIKYVGEMVEHARKSGAFGCRNRPSCLCPTCDRDRQAGCRNPSMCRKNAHAKLNNIRPEWDPRKFNEDEEDVLDENDPALDDAYTRAWRPNTKLVHPGQLVRIFTSEEAAPRPGRSSRTSQPTHTPAAPATRSRTTRNSVRRREHEPAQPRGNVELYTDGSCTNNGTADARCGSGVWYGEDDPRNRALRVSLPEQSNNVGELVAVIAAIQTHREDRTLKINSDSQYVLDIATKHAQRWLDEGFIGAANKPVVQALIGELMHTKAVVLTRKVKGHSGDVGNDGADRLANEGASKPTPDPIDLSKGEEIGRMGAAVHALTQAKAYKAIRTRKTPKPRRRTERMLDRTRAVVEELTGVNPTNSAIWLSLRRRKAATLTQKFCAYAWRSLHEGYKLGKYWDNIDGLRADRMPCLECEAPVESMDHILRECRVSGQETVWRLAKEIWSETGLEWPYVTVETVLGVGLLSVKDANGKVLKGRTRLLQILISECAHLIWCLRCEWRIGRARDLSRLHTEQEIRNRLRAAVSKRLRIDWALANKQAYGRKALNAKVVEATWYKVASGRESIRSDLVAPGVLVGSASSRRPRGRNR</sequence>
<dbReference type="InterPro" id="IPR043502">
    <property type="entry name" value="DNA/RNA_pol_sf"/>
</dbReference>
<evidence type="ECO:0008006" key="6">
    <source>
        <dbReference type="Google" id="ProtNLM"/>
    </source>
</evidence>
<dbReference type="InterPro" id="IPR036691">
    <property type="entry name" value="Endo/exonu/phosph_ase_sf"/>
</dbReference>
<dbReference type="CDD" id="cd09076">
    <property type="entry name" value="L1-EN"/>
    <property type="match status" value="1"/>
</dbReference>
<dbReference type="PROSITE" id="PS50879">
    <property type="entry name" value="RNASE_H_1"/>
    <property type="match status" value="1"/>
</dbReference>
<proteinExistence type="predicted"/>
<dbReference type="SUPFAM" id="SSF56672">
    <property type="entry name" value="DNA/RNA polymerases"/>
    <property type="match status" value="1"/>
</dbReference>
<dbReference type="SUPFAM" id="SSF56219">
    <property type="entry name" value="DNase I-like"/>
    <property type="match status" value="1"/>
</dbReference>
<feature type="compositionally biased region" description="Basic and acidic residues" evidence="1">
    <location>
        <begin position="29"/>
        <end position="42"/>
    </location>
</feature>
<dbReference type="CDD" id="cd01650">
    <property type="entry name" value="RT_nLTR_like"/>
    <property type="match status" value="1"/>
</dbReference>
<dbReference type="Gene3D" id="3.60.10.10">
    <property type="entry name" value="Endonuclease/exonuclease/phosphatase"/>
    <property type="match status" value="1"/>
</dbReference>
<protein>
    <recommendedName>
        <fullName evidence="6">Reverse transcriptase</fullName>
    </recommendedName>
</protein>
<feature type="region of interest" description="Disordered" evidence="1">
    <location>
        <begin position="1"/>
        <end position="99"/>
    </location>
</feature>
<dbReference type="Pfam" id="PF00075">
    <property type="entry name" value="RNase_H"/>
    <property type="match status" value="1"/>
</dbReference>
<dbReference type="SUPFAM" id="SSF53098">
    <property type="entry name" value="Ribonuclease H-like"/>
    <property type="match status" value="1"/>
</dbReference>
<reference evidence="4 5" key="1">
    <citation type="journal article" date="2020" name="ISME J.">
        <title>Uncovering the hidden diversity of litter-decomposition mechanisms in mushroom-forming fungi.</title>
        <authorList>
            <person name="Floudas D."/>
            <person name="Bentzer J."/>
            <person name="Ahren D."/>
            <person name="Johansson T."/>
            <person name="Persson P."/>
            <person name="Tunlid A."/>
        </authorList>
    </citation>
    <scope>NUCLEOTIDE SEQUENCE [LARGE SCALE GENOMIC DNA]</scope>
    <source>
        <strain evidence="4 5">CBS 175.51</strain>
    </source>
</reference>
<name>A0A8H5C1F6_9AGAR</name>
<feature type="region of interest" description="Disordered" evidence="1">
    <location>
        <begin position="1265"/>
        <end position="1322"/>
    </location>
</feature>
<dbReference type="InterPro" id="IPR000477">
    <property type="entry name" value="RT_dom"/>
</dbReference>
<accession>A0A8H5C1F6</accession>
<dbReference type="InterPro" id="IPR002156">
    <property type="entry name" value="RNaseH_domain"/>
</dbReference>
<dbReference type="PROSITE" id="PS50878">
    <property type="entry name" value="RT_POL"/>
    <property type="match status" value="1"/>
</dbReference>
<feature type="domain" description="RNase H type-1" evidence="3">
    <location>
        <begin position="1312"/>
        <end position="1454"/>
    </location>
</feature>
<keyword evidence="5" id="KW-1185">Reference proteome</keyword>